<feature type="transmembrane region" description="Helical" evidence="1">
    <location>
        <begin position="84"/>
        <end position="101"/>
    </location>
</feature>
<protein>
    <recommendedName>
        <fullName evidence="4">DUF2878 domain-containing protein</fullName>
    </recommendedName>
</protein>
<dbReference type="Pfam" id="PF11086">
    <property type="entry name" value="DUF2878"/>
    <property type="match status" value="1"/>
</dbReference>
<sequence length="184" mass="19335">MKELANFAGYQLVWFCAVIAAGRGLAWPGALAAAVFIVWQLAVSEQRGADARLLLVALPTGALIDGALAASGAAAYAAPWPSTAFAPVWILGLWCAFAMTLNHTLRFLHGRIALAALFGAIGGPLAYLGAARGWGAVEFAPPRWPALAWLALGWGVAMPVLAQLAQRWLRADDMPLHGGAQVPR</sequence>
<dbReference type="OrthoDB" id="288800at2"/>
<evidence type="ECO:0000313" key="2">
    <source>
        <dbReference type="EMBL" id="KWS04153.1"/>
    </source>
</evidence>
<proteinExistence type="predicted"/>
<keyword evidence="3" id="KW-1185">Reference proteome</keyword>
<reference evidence="2 3" key="1">
    <citation type="journal article" date="2014" name="Genome Announc.">
        <title>Draft Genome Sequence of Lysobacter capsici AZ78, a Bacterium Antagonistic to Plant-Pathogenic Oomycetes.</title>
        <authorList>
            <person name="Puopolo G."/>
            <person name="Sonego P."/>
            <person name="Engelen K."/>
            <person name="Pertot I."/>
        </authorList>
    </citation>
    <scope>NUCLEOTIDE SEQUENCE [LARGE SCALE GENOMIC DNA]</scope>
    <source>
        <strain evidence="2 3">AZ78</strain>
    </source>
</reference>
<organism evidence="2 3">
    <name type="scientific">Lysobacter capsici AZ78</name>
    <dbReference type="NCBI Taxonomy" id="1444315"/>
    <lineage>
        <taxon>Bacteria</taxon>
        <taxon>Pseudomonadati</taxon>
        <taxon>Pseudomonadota</taxon>
        <taxon>Gammaproteobacteria</taxon>
        <taxon>Lysobacterales</taxon>
        <taxon>Lysobacteraceae</taxon>
        <taxon>Lysobacter</taxon>
    </lineage>
</organism>
<feature type="transmembrane region" description="Helical" evidence="1">
    <location>
        <begin position="53"/>
        <end position="78"/>
    </location>
</feature>
<gene>
    <name evidence="2" type="ORF">AZ78_1702</name>
</gene>
<keyword evidence="1" id="KW-0472">Membrane</keyword>
<comment type="caution">
    <text evidence="2">The sequence shown here is derived from an EMBL/GenBank/DDBJ whole genome shotgun (WGS) entry which is preliminary data.</text>
</comment>
<keyword evidence="1" id="KW-1133">Transmembrane helix</keyword>
<feature type="transmembrane region" description="Helical" evidence="1">
    <location>
        <begin position="12"/>
        <end position="41"/>
    </location>
</feature>
<dbReference type="EMBL" id="JAJA02000001">
    <property type="protein sequence ID" value="KWS04153.1"/>
    <property type="molecule type" value="Genomic_DNA"/>
</dbReference>
<accession>A0A108U7U1</accession>
<feature type="transmembrane region" description="Helical" evidence="1">
    <location>
        <begin position="146"/>
        <end position="165"/>
    </location>
</feature>
<dbReference type="AlphaFoldDB" id="A0A108U7U1"/>
<name>A0A108U7U1_9GAMM</name>
<evidence type="ECO:0008006" key="4">
    <source>
        <dbReference type="Google" id="ProtNLM"/>
    </source>
</evidence>
<feature type="transmembrane region" description="Helical" evidence="1">
    <location>
        <begin position="113"/>
        <end position="134"/>
    </location>
</feature>
<keyword evidence="1" id="KW-0812">Transmembrane</keyword>
<dbReference type="Proteomes" id="UP000023435">
    <property type="component" value="Unassembled WGS sequence"/>
</dbReference>
<evidence type="ECO:0000313" key="3">
    <source>
        <dbReference type="Proteomes" id="UP000023435"/>
    </source>
</evidence>
<dbReference type="RefSeq" id="WP_036110499.1">
    <property type="nucleotide sequence ID" value="NZ_JAJA02000001.1"/>
</dbReference>
<evidence type="ECO:0000256" key="1">
    <source>
        <dbReference type="SAM" id="Phobius"/>
    </source>
</evidence>
<dbReference type="InterPro" id="IPR021306">
    <property type="entry name" value="DUF2878"/>
</dbReference>